<dbReference type="CDD" id="cd03216">
    <property type="entry name" value="ABC_Carb_Monos_I"/>
    <property type="match status" value="1"/>
</dbReference>
<evidence type="ECO:0000259" key="6">
    <source>
        <dbReference type="PROSITE" id="PS50893"/>
    </source>
</evidence>
<dbReference type="SMART" id="SM00382">
    <property type="entry name" value="AAA"/>
    <property type="match status" value="1"/>
</dbReference>
<dbReference type="CDD" id="cd03215">
    <property type="entry name" value="ABC_Carb_Monos_II"/>
    <property type="match status" value="1"/>
</dbReference>
<keyword evidence="2" id="KW-0762">Sugar transport</keyword>
<dbReference type="EMBL" id="JAESVB010000008">
    <property type="protein sequence ID" value="MCB8876897.1"/>
    <property type="molecule type" value="Genomic_DNA"/>
</dbReference>
<feature type="domain" description="ABC transporter" evidence="6">
    <location>
        <begin position="6"/>
        <end position="243"/>
    </location>
</feature>
<gene>
    <name evidence="7" type="ORF">ASILVAE211_17015</name>
</gene>
<keyword evidence="1" id="KW-0813">Transport</keyword>
<dbReference type="PANTHER" id="PTHR43790:SF9">
    <property type="entry name" value="GALACTOFURANOSE TRANSPORTER ATP-BINDING PROTEIN YTFR"/>
    <property type="match status" value="1"/>
</dbReference>
<evidence type="ECO:0000256" key="3">
    <source>
        <dbReference type="ARBA" id="ARBA00022737"/>
    </source>
</evidence>
<reference evidence="7" key="2">
    <citation type="submission" date="2021-01" db="EMBL/GenBank/DDBJ databases">
        <authorList>
            <person name="Mieszkin S."/>
            <person name="Pouder E."/>
            <person name="Alain K."/>
        </authorList>
    </citation>
    <scope>NUCLEOTIDE SEQUENCE</scope>
    <source>
        <strain evidence="7">HW T2.11</strain>
    </source>
</reference>
<keyword evidence="5 7" id="KW-0067">ATP-binding</keyword>
<dbReference type="PROSITE" id="PS50893">
    <property type="entry name" value="ABC_TRANSPORTER_2"/>
    <property type="match status" value="2"/>
</dbReference>
<dbReference type="PANTHER" id="PTHR43790">
    <property type="entry name" value="CARBOHYDRATE TRANSPORT ATP-BINDING PROTEIN MG119-RELATED"/>
    <property type="match status" value="1"/>
</dbReference>
<reference evidence="7" key="1">
    <citation type="journal article" date="2021" name="Microorganisms">
        <title>Acidisoma silvae sp. nov. and Acidisomacellulosilytica sp. nov., Two Acidophilic Bacteria Isolated from Decaying Wood, Hydrolyzing Cellulose and Producing Poly-3-hydroxybutyrate.</title>
        <authorList>
            <person name="Mieszkin S."/>
            <person name="Pouder E."/>
            <person name="Uroz S."/>
            <person name="Simon-Colin C."/>
            <person name="Alain K."/>
        </authorList>
    </citation>
    <scope>NUCLEOTIDE SEQUENCE</scope>
    <source>
        <strain evidence="7">HW T2.11</strain>
    </source>
</reference>
<dbReference type="SUPFAM" id="SSF52540">
    <property type="entry name" value="P-loop containing nucleoside triphosphate hydrolases"/>
    <property type="match status" value="2"/>
</dbReference>
<dbReference type="InterPro" id="IPR003439">
    <property type="entry name" value="ABC_transporter-like_ATP-bd"/>
</dbReference>
<evidence type="ECO:0000256" key="4">
    <source>
        <dbReference type="ARBA" id="ARBA00022741"/>
    </source>
</evidence>
<dbReference type="GO" id="GO:0005524">
    <property type="term" value="F:ATP binding"/>
    <property type="evidence" value="ECO:0007669"/>
    <property type="project" value="UniProtKB-KW"/>
</dbReference>
<dbReference type="Gene3D" id="3.40.50.300">
    <property type="entry name" value="P-loop containing nucleotide triphosphate hydrolases"/>
    <property type="match status" value="2"/>
</dbReference>
<accession>A0A963YUP9</accession>
<evidence type="ECO:0000256" key="2">
    <source>
        <dbReference type="ARBA" id="ARBA00022597"/>
    </source>
</evidence>
<dbReference type="AlphaFoldDB" id="A0A963YUP9"/>
<dbReference type="GO" id="GO:0016887">
    <property type="term" value="F:ATP hydrolysis activity"/>
    <property type="evidence" value="ECO:0007669"/>
    <property type="project" value="InterPro"/>
</dbReference>
<name>A0A963YUP9_9PROT</name>
<evidence type="ECO:0000313" key="8">
    <source>
        <dbReference type="Proteomes" id="UP000708298"/>
    </source>
</evidence>
<dbReference type="Pfam" id="PF00005">
    <property type="entry name" value="ABC_tran"/>
    <property type="match status" value="2"/>
</dbReference>
<keyword evidence="3" id="KW-0677">Repeat</keyword>
<dbReference type="InterPro" id="IPR050107">
    <property type="entry name" value="ABC_carbohydrate_import_ATPase"/>
</dbReference>
<evidence type="ECO:0000313" key="7">
    <source>
        <dbReference type="EMBL" id="MCB8876897.1"/>
    </source>
</evidence>
<sequence>MPDAVLRAEGLTKRYGGITALEDVSLSLAAGEVLALLGANGAGKSTLVKMLSGNVTPDSGSIAIGGAERHLTSPRVAFEAGVATVHQELSLFGSLTVAQNILIGREALGRLGHIKEETSLRRATALLAEIGVPDIAADARLGTLSLAQRQLVEIAKAISFDPRVLILDEPTSALGLTDVHRLLSVVRGLRAKGRAIIFISHRMEEIETIADSVTILRSGRKVGAFPRQSFTRDRALELMLGETQQQLHAVPPPPPAVQTTPPILQVADLRLDGRLNGVSFDLRPGEVLGLAGLEGQGQKDMLFALFGLFRRGLRGDVIIRGQARRASRPLQAIAAGLAFIPDDRKNMGGFMFLPIAHNIAVTILDRLRRFLFLNARRETAIVAELIQRLAIKCASADAPLGSLSGGNQQKVIAAKWLAFERDIYLFCDPTRGVDAGARETIYATIRDLAAAGKGIILYSTDMVEFPILCSRVLVFRGGKIAGSVSGAEVSEESILALSFQDTGAVAA</sequence>
<evidence type="ECO:0000256" key="5">
    <source>
        <dbReference type="ARBA" id="ARBA00022840"/>
    </source>
</evidence>
<dbReference type="RefSeq" id="WP_227322553.1">
    <property type="nucleotide sequence ID" value="NZ_JAESVB010000008.1"/>
</dbReference>
<protein>
    <submittedName>
        <fullName evidence="7">Sugar ABC transporter ATP-binding protein</fullName>
    </submittedName>
</protein>
<evidence type="ECO:0000256" key="1">
    <source>
        <dbReference type="ARBA" id="ARBA00022448"/>
    </source>
</evidence>
<keyword evidence="8" id="KW-1185">Reference proteome</keyword>
<dbReference type="InterPro" id="IPR027417">
    <property type="entry name" value="P-loop_NTPase"/>
</dbReference>
<organism evidence="7 8">
    <name type="scientific">Acidisoma silvae</name>
    <dbReference type="NCBI Taxonomy" id="2802396"/>
    <lineage>
        <taxon>Bacteria</taxon>
        <taxon>Pseudomonadati</taxon>
        <taxon>Pseudomonadota</taxon>
        <taxon>Alphaproteobacteria</taxon>
        <taxon>Acetobacterales</taxon>
        <taxon>Acidocellaceae</taxon>
        <taxon>Acidisoma</taxon>
    </lineage>
</organism>
<keyword evidence="4" id="KW-0547">Nucleotide-binding</keyword>
<dbReference type="InterPro" id="IPR003593">
    <property type="entry name" value="AAA+_ATPase"/>
</dbReference>
<proteinExistence type="predicted"/>
<dbReference type="Proteomes" id="UP000708298">
    <property type="component" value="Unassembled WGS sequence"/>
</dbReference>
<comment type="caution">
    <text evidence="7">The sequence shown here is derived from an EMBL/GenBank/DDBJ whole genome shotgun (WGS) entry which is preliminary data.</text>
</comment>
<feature type="domain" description="ABC transporter" evidence="6">
    <location>
        <begin position="257"/>
        <end position="502"/>
    </location>
</feature>